<dbReference type="InterPro" id="IPR027417">
    <property type="entry name" value="P-loop_NTPase"/>
</dbReference>
<dbReference type="InterPro" id="IPR032675">
    <property type="entry name" value="LRR_dom_sf"/>
</dbReference>
<dbReference type="Gene3D" id="3.40.50.300">
    <property type="entry name" value="P-loop containing nucleotide triphosphate hydrolases"/>
    <property type="match status" value="1"/>
</dbReference>
<feature type="compositionally biased region" description="Basic and acidic residues" evidence="3">
    <location>
        <begin position="980"/>
        <end position="989"/>
    </location>
</feature>
<dbReference type="GO" id="GO:0043531">
    <property type="term" value="F:ADP binding"/>
    <property type="evidence" value="ECO:0007669"/>
    <property type="project" value="InterPro"/>
</dbReference>
<dbReference type="Pfam" id="PF00931">
    <property type="entry name" value="NB-ARC"/>
    <property type="match status" value="1"/>
</dbReference>
<evidence type="ECO:0000313" key="6">
    <source>
        <dbReference type="Proteomes" id="UP000515151"/>
    </source>
</evidence>
<feature type="domain" description="NB-ARC" evidence="4">
    <location>
        <begin position="193"/>
        <end position="365"/>
    </location>
</feature>
<sequence>MERDISQKKMERDKESEPINIVADAVVVIMIEKLRKLKSAKELCPLLKSQLDDVIPKLKRIYDFLKDESKKDSHPEWTDRLLRALYQAEDHIDIFFRPIGKWEQVTITLVPDVLATLRKGLLWRRMRLFVRQVDGALADQHLYLKGAAPDSRPTIPNERAHQYYDRWRRVNADQENTAENTSIFRGALDRVINDRLLTDAHKGLYCSAVVGEEGSGKTYLAWRIYNRPEIKKHFPCRAWVHVSDDRALKDIRYLVLKQISDQLKKNSEYMDNQVLKNREHMEDKEVTQALQKELYDKRYLIVLDDYDDTHSWYQFIRFLPDSKKSRVLVTTRSWQMASVVDYDYPPIELNNLELGDTVQLFKEKARSLEINLQDEDIKEKIFPASGGLPLKIVLLGGLLMNLSRGTKNWHDVIKRVQSLTDILTLSYNYLPPEEKPCFLYLTLFPKAMPIPVRRIVRLWLGEELLMGECDDRLHVNPEVWGEKYLEDLILSNMVEVVSWNPDGTPRTCRVVTPLYDTFRRQAVDLGLLHIHDQKPKDSGPTQAESDRFKRRQSSIHWLAEYSNIKSFGWSDPYNVKRMRSFTSFYARKGILTSDIDKFLRAVTLHNSHRLLRVLDLEGVYKPYLPGVIGRLVLLKYLGLRSTVLDSLPNSVGDLPQLETLDIKNTNIVLPVSLWKSKSLRHLYLNGFPVDPSILKRCTSSGFLPDLRTLTGLYVSSIDDDLVNGLMKSLRGLTKLGIISQWSYKLGNNIARWVPMLTNLQSLKLGMIEKDKEKTKTEKEKDKESKTKTEKEKGSPPPSLPSLPELRSLFDLYLLGRLQNVEANQLPSCLKVLTLSKSEFSDDPMHNLGQLQQLRTLRLLSNSYTGEKMSCSKDAFPSLRVLKLWNLTKLKKLILEQGCMPKLKELEIRKCPELRFEGIDSLEHLESLKELILTKMHHEFFTDSEKILKHCQVIEVEPEEHHDKGKDALVSTKQPVVEWQPEEHHDKGKDASVSTKQPMAEEDGQDEEPINARAVPSEDHPSAPFPFV</sequence>
<dbReference type="SUPFAM" id="SSF52058">
    <property type="entry name" value="L domain-like"/>
    <property type="match status" value="1"/>
</dbReference>
<evidence type="ECO:0000259" key="4">
    <source>
        <dbReference type="Pfam" id="PF00931"/>
    </source>
</evidence>
<evidence type="ECO:0000259" key="5">
    <source>
        <dbReference type="Pfam" id="PF23598"/>
    </source>
</evidence>
<proteinExistence type="predicted"/>
<keyword evidence="1" id="KW-0677">Repeat</keyword>
<keyword evidence="2" id="KW-0611">Plant defense</keyword>
<dbReference type="InterPro" id="IPR002182">
    <property type="entry name" value="NB-ARC"/>
</dbReference>
<dbReference type="PRINTS" id="PR00364">
    <property type="entry name" value="DISEASERSIST"/>
</dbReference>
<dbReference type="Gene3D" id="1.10.10.10">
    <property type="entry name" value="Winged helix-like DNA-binding domain superfamily/Winged helix DNA-binding domain"/>
    <property type="match status" value="1"/>
</dbReference>
<reference evidence="7" key="2">
    <citation type="submission" date="2025-08" db="UniProtKB">
        <authorList>
            <consortium name="RefSeq"/>
        </authorList>
    </citation>
    <scope>IDENTIFICATION</scope>
    <source>
        <tissue evidence="7">Leaf</tissue>
    </source>
</reference>
<keyword evidence="6" id="KW-1185">Reference proteome</keyword>
<protein>
    <submittedName>
        <fullName evidence="7">Disease resistance RPP13-like protein 2</fullName>
    </submittedName>
</protein>
<dbReference type="Pfam" id="PF23598">
    <property type="entry name" value="LRR_14"/>
    <property type="match status" value="1"/>
</dbReference>
<dbReference type="InterPro" id="IPR042197">
    <property type="entry name" value="Apaf_helical"/>
</dbReference>
<gene>
    <name evidence="7" type="primary">LOC116198990</name>
</gene>
<evidence type="ECO:0000313" key="7">
    <source>
        <dbReference type="RefSeq" id="XP_031385133.1"/>
    </source>
</evidence>
<dbReference type="PANTHER" id="PTHR23155:SF955">
    <property type="entry name" value="AAA+ ATPASE DOMAIN-CONTAINING PROTEIN"/>
    <property type="match status" value="1"/>
</dbReference>
<evidence type="ECO:0000256" key="3">
    <source>
        <dbReference type="SAM" id="MobiDB-lite"/>
    </source>
</evidence>
<evidence type="ECO:0000256" key="1">
    <source>
        <dbReference type="ARBA" id="ARBA00022737"/>
    </source>
</evidence>
<dbReference type="GeneID" id="116198990"/>
<accession>A0A6P8D0R1</accession>
<feature type="domain" description="Disease resistance R13L4/SHOC-2-like LRR" evidence="5">
    <location>
        <begin position="605"/>
        <end position="932"/>
    </location>
</feature>
<feature type="region of interest" description="Disordered" evidence="3">
    <location>
        <begin position="770"/>
        <end position="802"/>
    </location>
</feature>
<dbReference type="Gene3D" id="1.10.8.430">
    <property type="entry name" value="Helical domain of apoptotic protease-activating factors"/>
    <property type="match status" value="1"/>
</dbReference>
<reference evidence="6" key="1">
    <citation type="journal article" date="2020" name="Plant Biotechnol. J.">
        <title>The pomegranate (Punica granatum L.) draft genome dissects genetic divergence between soft- and hard-seeded cultivars.</title>
        <authorList>
            <person name="Luo X."/>
            <person name="Li H."/>
            <person name="Wu Z."/>
            <person name="Yao W."/>
            <person name="Zhao P."/>
            <person name="Cao D."/>
            <person name="Yu H."/>
            <person name="Li K."/>
            <person name="Poudel K."/>
            <person name="Zhao D."/>
            <person name="Zhang F."/>
            <person name="Xia X."/>
            <person name="Chen L."/>
            <person name="Wang Q."/>
            <person name="Jing D."/>
            <person name="Cao S."/>
        </authorList>
    </citation>
    <scope>NUCLEOTIDE SEQUENCE [LARGE SCALE GENOMIC DNA]</scope>
    <source>
        <strain evidence="6">cv. Tunisia</strain>
    </source>
</reference>
<dbReference type="SUPFAM" id="SSF52540">
    <property type="entry name" value="P-loop containing nucleoside triphosphate hydrolases"/>
    <property type="match status" value="1"/>
</dbReference>
<feature type="compositionally biased region" description="Basic and acidic residues" evidence="3">
    <location>
        <begin position="770"/>
        <end position="793"/>
    </location>
</feature>
<dbReference type="GO" id="GO:0098542">
    <property type="term" value="P:defense response to other organism"/>
    <property type="evidence" value="ECO:0007669"/>
    <property type="project" value="TreeGrafter"/>
</dbReference>
<feature type="compositionally biased region" description="Acidic residues" evidence="3">
    <location>
        <begin position="999"/>
        <end position="1008"/>
    </location>
</feature>
<dbReference type="OrthoDB" id="1729187at2759"/>
<dbReference type="Proteomes" id="UP000515151">
    <property type="component" value="Chromosome 3"/>
</dbReference>
<dbReference type="AlphaFoldDB" id="A0A6P8D0R1"/>
<dbReference type="Gene3D" id="3.80.10.10">
    <property type="entry name" value="Ribonuclease Inhibitor"/>
    <property type="match status" value="2"/>
</dbReference>
<dbReference type="PANTHER" id="PTHR23155">
    <property type="entry name" value="DISEASE RESISTANCE PROTEIN RP"/>
    <property type="match status" value="1"/>
</dbReference>
<dbReference type="RefSeq" id="XP_031385133.1">
    <property type="nucleotide sequence ID" value="XM_031529273.1"/>
</dbReference>
<feature type="region of interest" description="Disordered" evidence="3">
    <location>
        <begin position="974"/>
        <end position="1027"/>
    </location>
</feature>
<dbReference type="InterPro" id="IPR036388">
    <property type="entry name" value="WH-like_DNA-bd_sf"/>
</dbReference>
<dbReference type="InterPro" id="IPR044974">
    <property type="entry name" value="Disease_R_plants"/>
</dbReference>
<dbReference type="InterPro" id="IPR055414">
    <property type="entry name" value="LRR_R13L4/SHOC2-like"/>
</dbReference>
<evidence type="ECO:0000256" key="2">
    <source>
        <dbReference type="ARBA" id="ARBA00022821"/>
    </source>
</evidence>
<name>A0A6P8D0R1_PUNGR</name>
<organism evidence="6 7">
    <name type="scientific">Punica granatum</name>
    <name type="common">Pomegranate</name>
    <dbReference type="NCBI Taxonomy" id="22663"/>
    <lineage>
        <taxon>Eukaryota</taxon>
        <taxon>Viridiplantae</taxon>
        <taxon>Streptophyta</taxon>
        <taxon>Embryophyta</taxon>
        <taxon>Tracheophyta</taxon>
        <taxon>Spermatophyta</taxon>
        <taxon>Magnoliopsida</taxon>
        <taxon>eudicotyledons</taxon>
        <taxon>Gunneridae</taxon>
        <taxon>Pentapetalae</taxon>
        <taxon>rosids</taxon>
        <taxon>malvids</taxon>
        <taxon>Myrtales</taxon>
        <taxon>Lythraceae</taxon>
        <taxon>Punica</taxon>
    </lineage>
</organism>